<dbReference type="Proteomes" id="UP000000773">
    <property type="component" value="Chromosome"/>
</dbReference>
<dbReference type="RefSeq" id="WP_011673225.1">
    <property type="nucleotide sequence ID" value="NC_008525.1"/>
</dbReference>
<sequence length="241" mass="27938">MNELVIMKDQQAVTTSLQVAEVFGKEHKNVLRDISNLNSDRLNFEQIFMESTEPDLYGRDRRIYYMNRDGFTLLAMGFTGKKALDFKLKYIEAFNNMEEVIKEERIQLPSDPMKVLELIFEANKNTDKKVERIDKDVDYLKNNQRLDQTEYSYISRKVSNKVNEYSQVHGSTLTAPQRSKLFKDINRGINEVTGVKTRSQLRQKDFDIADEFIDNWQPSTATVQIIKQMSNVADGQTTLGA</sequence>
<dbReference type="HOGENOM" id="CLU_046670_2_0_9"/>
<dbReference type="InterPro" id="IPR014054">
    <property type="entry name" value="Phage_regulatory_Rha"/>
</dbReference>
<dbReference type="AlphaFoldDB" id="Q03G59"/>
<evidence type="ECO:0000313" key="3">
    <source>
        <dbReference type="Proteomes" id="UP000000773"/>
    </source>
</evidence>
<evidence type="ECO:0000313" key="2">
    <source>
        <dbReference type="EMBL" id="ABJ67813.1"/>
    </source>
</evidence>
<dbReference type="GeneID" id="33061443"/>
<dbReference type="EMBL" id="CP000422">
    <property type="protein sequence ID" value="ABJ67813.1"/>
    <property type="molecule type" value="Genomic_DNA"/>
</dbReference>
<feature type="domain" description="ORF6C" evidence="1">
    <location>
        <begin position="116"/>
        <end position="224"/>
    </location>
</feature>
<dbReference type="NCBIfam" id="TIGR02681">
    <property type="entry name" value="phage_pRha"/>
    <property type="match status" value="1"/>
</dbReference>
<gene>
    <name evidence="2" type="ordered locus">PEPE_0752</name>
</gene>
<dbReference type="STRING" id="278197.PEPE_0752"/>
<dbReference type="eggNOG" id="COG3646">
    <property type="taxonomic scope" value="Bacteria"/>
</dbReference>
<dbReference type="Pfam" id="PF10552">
    <property type="entry name" value="ORF6C"/>
    <property type="match status" value="1"/>
</dbReference>
<organism evidence="2 3">
    <name type="scientific">Pediococcus pentosaceus (strain ATCC 25745 / CCUG 21536 / LMG 10740 / 183-1w)</name>
    <dbReference type="NCBI Taxonomy" id="278197"/>
    <lineage>
        <taxon>Bacteria</taxon>
        <taxon>Bacillati</taxon>
        <taxon>Bacillota</taxon>
        <taxon>Bacilli</taxon>
        <taxon>Lactobacillales</taxon>
        <taxon>Lactobacillaceae</taxon>
        <taxon>Pediococcus</taxon>
    </lineage>
</organism>
<name>Q03G59_PEDPA</name>
<dbReference type="InterPro" id="IPR018878">
    <property type="entry name" value="ORF6C_dom"/>
</dbReference>
<dbReference type="OrthoDB" id="9812611at2"/>
<accession>Q03G59</accession>
<dbReference type="Pfam" id="PF09669">
    <property type="entry name" value="Phage_pRha"/>
    <property type="match status" value="1"/>
</dbReference>
<dbReference type="KEGG" id="ppe:PEPE_0752"/>
<evidence type="ECO:0000259" key="1">
    <source>
        <dbReference type="Pfam" id="PF10552"/>
    </source>
</evidence>
<reference evidence="2 3" key="1">
    <citation type="journal article" date="2006" name="Proc. Natl. Acad. Sci. U.S.A.">
        <title>Comparative genomics of the lactic acid bacteria.</title>
        <authorList>
            <person name="Makarova K."/>
            <person name="Slesarev A."/>
            <person name="Wolf Y."/>
            <person name="Sorokin A."/>
            <person name="Mirkin B."/>
            <person name="Koonin E."/>
            <person name="Pavlov A."/>
            <person name="Pavlova N."/>
            <person name="Karamychev V."/>
            <person name="Polouchine N."/>
            <person name="Shakhova V."/>
            <person name="Grigoriev I."/>
            <person name="Lou Y."/>
            <person name="Rohksar D."/>
            <person name="Lucas S."/>
            <person name="Huang K."/>
            <person name="Goodstein D.M."/>
            <person name="Hawkins T."/>
            <person name="Plengvidhya V."/>
            <person name="Welker D."/>
            <person name="Hughes J."/>
            <person name="Goh Y."/>
            <person name="Benson A."/>
            <person name="Baldwin K."/>
            <person name="Lee J.H."/>
            <person name="Diaz-Muniz I."/>
            <person name="Dosti B."/>
            <person name="Smeianov V."/>
            <person name="Wechter W."/>
            <person name="Barabote R."/>
            <person name="Lorca G."/>
            <person name="Altermann E."/>
            <person name="Barrangou R."/>
            <person name="Ganesan B."/>
            <person name="Xie Y."/>
            <person name="Rawsthorne H."/>
            <person name="Tamir D."/>
            <person name="Parker C."/>
            <person name="Breidt F."/>
            <person name="Broadbent J."/>
            <person name="Hutkins R."/>
            <person name="O'Sullivan D."/>
            <person name="Steele J."/>
            <person name="Unlu G."/>
            <person name="Saier M."/>
            <person name="Klaenhammer T."/>
            <person name="Richardson P."/>
            <person name="Kozyavkin S."/>
            <person name="Weimer B."/>
            <person name="Mills D."/>
        </authorList>
    </citation>
    <scope>NUCLEOTIDE SEQUENCE [LARGE SCALE GENOMIC DNA]</scope>
    <source>
        <strain evidence="3">ATCC 25745 / CCUG 21536 / LMG 10740 / 183-1w</strain>
    </source>
</reference>
<proteinExistence type="predicted"/>
<protein>
    <submittedName>
        <fullName evidence="2">Phage anti-repressor protein</fullName>
    </submittedName>
</protein>